<dbReference type="AlphaFoldDB" id="A0A974SGG7"/>
<evidence type="ECO:0000313" key="2">
    <source>
        <dbReference type="Proteomes" id="UP000595841"/>
    </source>
</evidence>
<proteinExistence type="predicted"/>
<organism evidence="1 2">
    <name type="scientific">Paenibacillus sonchi</name>
    <dbReference type="NCBI Taxonomy" id="373687"/>
    <lineage>
        <taxon>Bacteria</taxon>
        <taxon>Bacillati</taxon>
        <taxon>Bacillota</taxon>
        <taxon>Bacilli</taxon>
        <taxon>Bacillales</taxon>
        <taxon>Paenibacillaceae</taxon>
        <taxon>Paenibacillus</taxon>
        <taxon>Paenibacillus sonchi group</taxon>
    </lineage>
</organism>
<dbReference type="KEGG" id="pson:JI735_33735"/>
<keyword evidence="2" id="KW-1185">Reference proteome</keyword>
<dbReference type="RefSeq" id="WP_039835491.1">
    <property type="nucleotide sequence ID" value="NZ_CP068596.1"/>
</dbReference>
<dbReference type="Proteomes" id="UP000595841">
    <property type="component" value="Plasmid unnamed1"/>
</dbReference>
<gene>
    <name evidence="1" type="ORF">JI735_33735</name>
</gene>
<name>A0A974SGG7_9BACL</name>
<evidence type="ECO:0000313" key="1">
    <source>
        <dbReference type="EMBL" id="QQZ64614.1"/>
    </source>
</evidence>
<geneLocation type="plasmid" evidence="1 2">
    <name>unnamed1</name>
</geneLocation>
<dbReference type="EMBL" id="CP068596">
    <property type="protein sequence ID" value="QQZ64614.1"/>
    <property type="molecule type" value="Genomic_DNA"/>
</dbReference>
<accession>A0A974SGG7</accession>
<protein>
    <submittedName>
        <fullName evidence="1">Uncharacterized protein</fullName>
    </submittedName>
</protein>
<keyword evidence="1" id="KW-0614">Plasmid</keyword>
<sequence length="171" mass="19620">MKKIRFDILDTKTNESVSEHGGPIISEDQIRTCTIKEAGELTETYGYPFQVRLLMDTRYPLLSGAFPLRSADEIEQLKAQWLTDPCWDLYMTEGFEAHRSELIHYQNEVEAANKQRLTEREAKLDIEAKQLGIPGIYRLVLGCQEIQDRHQKAIAALINNEPEHALHLLKG</sequence>
<reference evidence="1 2" key="1">
    <citation type="submission" date="2021-01" db="EMBL/GenBank/DDBJ databases">
        <title>Whole genome sequence of Paenibacillus sonchi LMG 24727 for comparative genomics.</title>
        <authorList>
            <person name="Lee G."/>
            <person name="Kim M.-J."/>
            <person name="Lim K."/>
            <person name="Shin J.-H."/>
        </authorList>
    </citation>
    <scope>NUCLEOTIDE SEQUENCE [LARGE SCALE GENOMIC DNA]</scope>
    <source>
        <strain evidence="1 2">LMG 24727</strain>
        <plasmid evidence="1 2">unnamed1</plasmid>
    </source>
</reference>